<keyword evidence="2" id="KW-0964">Secreted</keyword>
<reference evidence="7 8" key="1">
    <citation type="journal article" date="2016" name="Genome Announc.">
        <title>Complete Genome Sequences of Aerococcus christensenii CCUG 28831T, Aerococcus sanguinicola CCUG 43001T, Aerococcus urinae CCUG 36881T, Aerococcus urinaeequi CCUG 28094T, Aerococcus urinaehominis CCUG 42038 BT, and Aerococcus viridans CCUG 4311T.</title>
        <authorList>
            <person name="Carkaci D."/>
            <person name="Dargis R."/>
            <person name="Nielsen X.C."/>
            <person name="Skovgaard O."/>
            <person name="Fuursted K."/>
            <person name="Christensen J.J."/>
        </authorList>
    </citation>
    <scope>NUCLEOTIDE SEQUENCE [LARGE SCALE GENOMIC DNA]</scope>
    <source>
        <strain evidence="7 8">CCUG42038B</strain>
    </source>
</reference>
<dbReference type="SUPFAM" id="SSF103647">
    <property type="entry name" value="TSP type-3 repeat"/>
    <property type="match status" value="1"/>
</dbReference>
<dbReference type="Pfam" id="PF08428">
    <property type="entry name" value="Rib"/>
    <property type="match status" value="1"/>
</dbReference>
<evidence type="ECO:0000256" key="4">
    <source>
        <dbReference type="ARBA" id="ARBA00023088"/>
    </source>
</evidence>
<dbReference type="Pfam" id="PF18957">
    <property type="entry name" value="RibLong"/>
    <property type="match status" value="5"/>
</dbReference>
<feature type="compositionally biased region" description="Polar residues" evidence="5">
    <location>
        <begin position="2451"/>
        <end position="2463"/>
    </location>
</feature>
<keyword evidence="6" id="KW-0472">Membrane</keyword>
<keyword evidence="4" id="KW-0572">Peptidoglycan-anchor</keyword>
<keyword evidence="6" id="KW-0812">Transmembrane</keyword>
<feature type="compositionally biased region" description="Polar residues" evidence="5">
    <location>
        <begin position="91"/>
        <end position="101"/>
    </location>
</feature>
<dbReference type="STRING" id="128944.AWM75_00805"/>
<organism evidence="7 8">
    <name type="scientific">Aerococcus urinaehominis</name>
    <dbReference type="NCBI Taxonomy" id="128944"/>
    <lineage>
        <taxon>Bacteria</taxon>
        <taxon>Bacillati</taxon>
        <taxon>Bacillota</taxon>
        <taxon>Bacilli</taxon>
        <taxon>Lactobacillales</taxon>
        <taxon>Aerococcaceae</taxon>
        <taxon>Aerococcus</taxon>
    </lineage>
</organism>
<dbReference type="Gene3D" id="2.60.40.10">
    <property type="entry name" value="Immunoglobulins"/>
    <property type="match status" value="3"/>
</dbReference>
<feature type="region of interest" description="Disordered" evidence="5">
    <location>
        <begin position="62"/>
        <end position="200"/>
    </location>
</feature>
<feature type="compositionally biased region" description="Basic and acidic residues" evidence="5">
    <location>
        <begin position="1825"/>
        <end position="1835"/>
    </location>
</feature>
<name>A0A120IAN4_9LACT</name>
<dbReference type="GO" id="GO:0005509">
    <property type="term" value="F:calcium ion binding"/>
    <property type="evidence" value="ECO:0007669"/>
    <property type="project" value="InterPro"/>
</dbReference>
<proteinExistence type="predicted"/>
<dbReference type="KEGG" id="auh:AWM75_00805"/>
<feature type="compositionally biased region" description="Basic and acidic residues" evidence="5">
    <location>
        <begin position="2102"/>
        <end position="2112"/>
    </location>
</feature>
<dbReference type="Pfam" id="PF04650">
    <property type="entry name" value="YSIRK_signal"/>
    <property type="match status" value="1"/>
</dbReference>
<dbReference type="InterPro" id="IPR028974">
    <property type="entry name" value="TSP_type-3_rpt"/>
</dbReference>
<keyword evidence="8" id="KW-1185">Reference proteome</keyword>
<dbReference type="RefSeq" id="WP_067977280.1">
    <property type="nucleotide sequence ID" value="NZ_CP014163.1"/>
</dbReference>
<accession>A0A120IAN4</accession>
<feature type="region of interest" description="Disordered" evidence="5">
    <location>
        <begin position="2212"/>
        <end position="2265"/>
    </location>
</feature>
<feature type="region of interest" description="Disordered" evidence="5">
    <location>
        <begin position="1937"/>
        <end position="1978"/>
    </location>
</feature>
<dbReference type="InterPro" id="IPR005877">
    <property type="entry name" value="YSIRK_signal_dom"/>
</dbReference>
<feature type="compositionally biased region" description="Polar residues" evidence="5">
    <location>
        <begin position="171"/>
        <end position="196"/>
    </location>
</feature>
<dbReference type="Gene3D" id="3.10.20.890">
    <property type="match status" value="1"/>
</dbReference>
<dbReference type="InterPro" id="IPR013783">
    <property type="entry name" value="Ig-like_fold"/>
</dbReference>
<dbReference type="Proteomes" id="UP000062260">
    <property type="component" value="Chromosome"/>
</dbReference>
<dbReference type="NCBIfam" id="NF038186">
    <property type="entry name" value="YPDG_rpt"/>
    <property type="match status" value="2"/>
</dbReference>
<protein>
    <submittedName>
        <fullName evidence="7">Uncharacterized protein</fullName>
    </submittedName>
</protein>
<evidence type="ECO:0000256" key="1">
    <source>
        <dbReference type="ARBA" id="ARBA00022512"/>
    </source>
</evidence>
<feature type="compositionally biased region" description="Acidic residues" evidence="5">
    <location>
        <begin position="2087"/>
        <end position="2101"/>
    </location>
</feature>
<dbReference type="InterPro" id="IPR059115">
    <property type="entry name" value="Rib"/>
</dbReference>
<dbReference type="Pfam" id="PF18938">
    <property type="entry name" value="aRib"/>
    <property type="match status" value="1"/>
</dbReference>
<dbReference type="Pfam" id="PF05345">
    <property type="entry name" value="He_PIG"/>
    <property type="match status" value="1"/>
</dbReference>
<feature type="compositionally biased region" description="Polar residues" evidence="5">
    <location>
        <begin position="2384"/>
        <end position="2394"/>
    </location>
</feature>
<feature type="compositionally biased region" description="Polar residues" evidence="5">
    <location>
        <begin position="2540"/>
        <end position="2550"/>
    </location>
</feature>
<dbReference type="NCBIfam" id="TIGR01168">
    <property type="entry name" value="YSIRK_signal"/>
    <property type="match status" value="1"/>
</dbReference>
<dbReference type="InterPro" id="IPR044024">
    <property type="entry name" value="aRib"/>
</dbReference>
<feature type="region of interest" description="Disordered" evidence="5">
    <location>
        <begin position="2074"/>
        <end position="2125"/>
    </location>
</feature>
<feature type="transmembrane region" description="Helical" evidence="6">
    <location>
        <begin position="2552"/>
        <end position="2574"/>
    </location>
</feature>
<evidence type="ECO:0000256" key="6">
    <source>
        <dbReference type="SAM" id="Phobius"/>
    </source>
</evidence>
<feature type="region of interest" description="Disordered" evidence="5">
    <location>
        <begin position="1807"/>
        <end position="1836"/>
    </location>
</feature>
<reference evidence="8" key="2">
    <citation type="submission" date="2016-01" db="EMBL/GenBank/DDBJ databases">
        <title>Six Aerococcus type strain genome sequencing and assembly using PacBio and Illumina Hiseq.</title>
        <authorList>
            <person name="Carkaci D."/>
            <person name="Dargis R."/>
            <person name="Nielsen X.C."/>
            <person name="Skovgaard O."/>
            <person name="Fuursted K."/>
            <person name="Christensen J.J."/>
        </authorList>
    </citation>
    <scope>NUCLEOTIDE SEQUENCE [LARGE SCALE GENOMIC DNA]</scope>
    <source>
        <strain evidence="8">CCUG42038B</strain>
    </source>
</reference>
<dbReference type="OrthoDB" id="2237783at2"/>
<gene>
    <name evidence="7" type="ORF">AWM75_00805</name>
</gene>
<sequence length="2580" mass="280331">MLSRHNHKEWLRKQADRKTHFGLRKYSVGVVSVALSASLLFLGSQSLVQAQEVDASNLKSLNQNQSSLSDPAEDANPIKPEADNSLVLEPVNNNQEASTESPKPALKENSGEAEKDLKNPEELTEIQPKDGQTLDGKPKTNPVADQNLDKNKATDNESAADSDEIKAILSESRSANLPNSTSNDQDRASNSASGPLNQPVDWDKIKLPKVAGALSHHFFVTQGKNNLPGISEADIAAEVLRNEKVKEALTKAGLSADQVEVVLADKNELAKMTELVDDYGRRETAGTVKVYLKDKNSDNKTATSDVKVFYYRPPFAAEVIKTEGQITNKPGEIPFNLTSHNIGKLVVKDPNNYTIAETERDQLIKQFIKVNPQLNLSTEQISMDERGNLTIKNKAGEDPYQTVVNGDMFVSAIGQFPEVYIFSTPDPDNPKNNKYSVLPGVEAQLRNGLNYTKFWGANGYGVPTNDKNAHLTGLKFKQEGDKLKIFGTYDESKSNDYGGSRVMGTYIGDHFTNSFSPFMIRILKIKNKSVIRSIDDPKQKITKADVEKAIEIDYEGLGPVYYNGVKNKWGLNGINSKTDLIKDIKNKVTKTVSIEEPAHEVGIHQVTAEFTTDLVAKSGTITENLIYYTEKVPNTLVDDPNNLKPVEIEAIRDKVAKTNKVDPGKVTVKTDGTIQIKYGDRPGETVTFTKKPVITPTPSYEPVIGTPNQTIKIPAKILNGNQLKQDHFTGPKFEKLADDPSFEIDKNTGEVRFTIPETSKDGDTITKSVKVSYQEGNRTVEKTVEFTVKVTAQRDQYQGHYPPTKGNPGKAVNVIPPFFFEQDKQDGEPLDKAPTGTQFKFDDKLPNNFSKKADNQLEVIIPDGGTDGQATTVAVTLNSDGSLKVDLPENIKDKTAIEVPVLVTYQDGTSETVTSKVTVSAQNQAYIPTYQAKDGKPGSTVQLDKPNFTKDGQDAYKPASASFAFPAHMCQNGQGQHTVKVDTVDGGKIEAVVTLGTDGQVSIDLPKTAKDGTVVDIPVVVKYGDGTQSEVKAQVNVVDQSQRFKPSYTKQTIKPDTTVTVPAPNYGDNVPASATYKFGSSVKPGKNGGHVIEVPSKDGGKIEATVTINDKDGSLTVHLPEGAQSGQPLQVPVVVTYPDGSEDQVTSDLVVKDDKQEYQASYEPQTVQPGQKVTIEKPGFTDPKGLTTTPPADTSFQLDPTMKKNDQGQTVVPVETTDGGTVEVPVTINQDGSISLEIPDKAKHGTEIDVPVLVTYPDGGQQKVNSKTTVSADNQQYPPKTEKVTKDFGEPVTEEELISKVKTDYPTTNPDKTVKVTIDDPDALPKGDKPGDFTVPVTVTYPDGTKTKTSVAVTVKKQGLANIKYIDKATQSSATPTEIDAKFQVEKDPAKYPNTMTGKNGDKINLWDYEISKAPQFIGFENPTVQMKGGQHQYDNPATGTILVAYDKIDEITTEPKPGYVKVSFKAGDNAQLSDSDTKEVTYYVNPRAGVKIDFTNGGFQLVGKDKNSNPLTKAVPQVTPNPGFKPNYAKEDQGSTSTWTFDNYHMVGQDITSDLSFTSQVSLSDQAKYEPDYDLVKVEKGQSATSQIKLYQTDNDHNFLAKDGQPIRDSQGQIVQDINKVTDKSQLAEVTPPATTNYSIAPNGITLAKDSKVDPSQITVDPNTGTVTLPQSEVDKLADNEQVSVLVKVAYPDGSFDSAQAYFQRTIEPMTIEASVGKKTKVEGRDGTEVKDINVNVNKDDAMIVASVPTLKYDEATKTITGSLPKQDWQDGEESKDITVKITAMRVREDDEVETVETNVVITVQRDTDLDGQPDINDTDDDKDGIPDDRETPGQEKVFTPLTMTAKVAQDKKVEGKNGTPIDDIKVDINKDGAQMVASIPGLNYDENTGMVTGHLPKQDWKDGEESKEVEIKLTANRLGEDDKLETVETTVTITVQRDTDGDGNPDVTDLDDDGDGIPDKDEIDKGSDPKDGKVIPQTPLAPVAQAKVSPSEQTVVEKHAITPIEIATDDPKAEISVDQLPAGLVYNPETKTITGTPESPQWGDHETGELVFLVKITNADGSKPTKEVHITIQRDTDGDGQPDINDIDDDNDGISDEEETNKGSDPKDGKVIPQTPLAPVAQAKVTPSKQTVVEKNYIEPIEITTEDPKAEISVDQLPVGLVYNPETKTITGTPESPQWGDHELGELVFLVKITNSDGSKLTKEVHITIQRDTDGDGQPDINDIDDDNDGISDEEETTKGSGPKDGKVIPQTPLAPVAQAKVSPSEQIVVEKNYIEPIEIKTEDPKAEISVDQLPAGLVYNPETKTITGTLESPQWGDHETGELVFLVKITNADGSKLTKEVHITIQRDTDGDGNPDVTDLDDDGDGIEDKDDIEPKKYNVVTENGPGTSQPELPAFPEDQVPPVSENGPGTSQPELPVFPEDQVPPVSENGSSTTQPELPVFPEDQVPSVSENGPSTSQPELPAFPETELPAQPDQPGQTEKPVQPEKSDKPKGGKLPERSHKSEKPGQEKAPEKSSQSDQIKGSAKVTRPDAQAGQAHQPSLPATGSLASQTNLIALSLLVSGSLMVFAYKRKEDR</sequence>
<dbReference type="PROSITE" id="PS50847">
    <property type="entry name" value="GRAM_POS_ANCHORING"/>
    <property type="match status" value="1"/>
</dbReference>
<feature type="compositionally biased region" description="Acidic residues" evidence="5">
    <location>
        <begin position="2224"/>
        <end position="2238"/>
    </location>
</feature>
<keyword evidence="3" id="KW-0732">Signal</keyword>
<evidence type="ECO:0000313" key="7">
    <source>
        <dbReference type="EMBL" id="AMB98621.1"/>
    </source>
</evidence>
<dbReference type="InterPro" id="IPR019931">
    <property type="entry name" value="LPXTG_anchor"/>
</dbReference>
<keyword evidence="6" id="KW-1133">Transmembrane helix</keyword>
<evidence type="ECO:0000256" key="5">
    <source>
        <dbReference type="SAM" id="MobiDB-lite"/>
    </source>
</evidence>
<feature type="compositionally biased region" description="Basic and acidic residues" evidence="5">
    <location>
        <begin position="1959"/>
        <end position="1975"/>
    </location>
</feature>
<feature type="region of interest" description="Disordered" evidence="5">
    <location>
        <begin position="2349"/>
        <end position="2550"/>
    </location>
</feature>
<feature type="compositionally biased region" description="Basic and acidic residues" evidence="5">
    <location>
        <begin position="105"/>
        <end position="121"/>
    </location>
</feature>
<feature type="compositionally biased region" description="Basic and acidic residues" evidence="5">
    <location>
        <begin position="2487"/>
        <end position="2517"/>
    </location>
</feature>
<keyword evidence="1" id="KW-0134">Cell wall</keyword>
<dbReference type="EMBL" id="CP014163">
    <property type="protein sequence ID" value="AMB98621.1"/>
    <property type="molecule type" value="Genomic_DNA"/>
</dbReference>
<evidence type="ECO:0000313" key="8">
    <source>
        <dbReference type="Proteomes" id="UP000062260"/>
    </source>
</evidence>
<evidence type="ECO:0000256" key="3">
    <source>
        <dbReference type="ARBA" id="ARBA00022729"/>
    </source>
</evidence>
<dbReference type="InterPro" id="IPR044055">
    <property type="entry name" value="RibLong"/>
</dbReference>
<feature type="compositionally biased region" description="Acidic residues" evidence="5">
    <location>
        <begin position="2361"/>
        <end position="2375"/>
    </location>
</feature>
<evidence type="ECO:0000256" key="2">
    <source>
        <dbReference type="ARBA" id="ARBA00022525"/>
    </source>
</evidence>